<comment type="caution">
    <text evidence="8">The sequence shown here is derived from an EMBL/GenBank/DDBJ whole genome shotgun (WGS) entry which is preliminary data.</text>
</comment>
<dbReference type="InterPro" id="IPR005653">
    <property type="entry name" value="OstA-like_N"/>
</dbReference>
<keyword evidence="1 4" id="KW-0732">Signal</keyword>
<comment type="subcellular location">
    <subcellularLocation>
        <location evidence="4">Cell outer membrane</location>
    </subcellularLocation>
</comment>
<comment type="similarity">
    <text evidence="4">Belongs to the LptD family.</text>
</comment>
<reference evidence="8 9" key="1">
    <citation type="submission" date="2021-03" db="EMBL/GenBank/DDBJ databases">
        <authorList>
            <person name="So Y."/>
        </authorList>
    </citation>
    <scope>NUCLEOTIDE SEQUENCE [LARGE SCALE GENOMIC DNA]</scope>
    <source>
        <strain evidence="8 9">SSH11</strain>
    </source>
</reference>
<evidence type="ECO:0000256" key="2">
    <source>
        <dbReference type="ARBA" id="ARBA00023136"/>
    </source>
</evidence>
<accession>A0ABS4A8M5</accession>
<dbReference type="InterPro" id="IPR050218">
    <property type="entry name" value="LptD"/>
</dbReference>
<protein>
    <recommendedName>
        <fullName evidence="4">LPS-assembly protein LptD</fullName>
    </recommendedName>
</protein>
<comment type="caution">
    <text evidence="4">Lacks conserved residue(s) required for the propagation of feature annotation.</text>
</comment>
<dbReference type="PANTHER" id="PTHR30189">
    <property type="entry name" value="LPS-ASSEMBLY PROTEIN"/>
    <property type="match status" value="1"/>
</dbReference>
<sequence length="759" mass="82665">MLPAPALGQTAPLSLRPDQLGAGVGPAGGAATAPARTGAGAGPGGALLGGGPAIDSNAPVTFTAAEVEYDQNENRVTASGAVEAWQGERILRADRFTYDRDTGIAVAEGNIQLLEPDGQVLFADRAELKGGMRDAVVEGLRGLLAQNGRVAANGARRRTTESGAVIMDLSRVVYSSCDLCEDNPEAPPLWQLRSRLATQDGESRRIRFRDATVDFAGVPAFYTPYLSMPDPSTPRSSGFLTPSFGQTRYLGAFAEIPYYWAIDESSDVVVTPLVASQAPPSGFFNYRQRFNFGQLTAQGSLGYLNGKQSSGEKGWGGHIFSRGSFTIDENWQAGFSINRATSETYLRAYRQPATSVLSSTVYAEGFWGYTSYARIRALAFQGLREQDVTGRIPLVLPDMYYETVLGRDSLGGTLTADATAFQVYRSEGTQSRRIGTRLRYELPRFDEMGGVWTFRAQADGLGYNAVNLNLAPNFSNESTATTATGNIRLAVDWRLPMVRSAGAYGTQLIEPRVQLVTGPNTGRQTNIPNEDSLDFEFTDANLFALNRFQGRDRQEGGTRVDAALRGAWYFPNGGSVEALAGRSFRFSDEALFHERSGLERRASDWVGRVTVAPTGWFDVTARTRLDGETGDRRMIETAAGFGLDPVGLPGTRFNAGYLYQVPSPLRTPSRYTREVFGGVNTRLTTYWRAGVFGRYDLEEQRGVAAGVNATYEDECFIFEGRFYRSYAENPVTSSVYPGGTTVLFRVSLKTVGEFALRAL</sequence>
<dbReference type="EMBL" id="JAGIZB010000001">
    <property type="protein sequence ID" value="MBP0443231.1"/>
    <property type="molecule type" value="Genomic_DNA"/>
</dbReference>
<dbReference type="InterPro" id="IPR007543">
    <property type="entry name" value="LptD_C"/>
</dbReference>
<evidence type="ECO:0000256" key="4">
    <source>
        <dbReference type="HAMAP-Rule" id="MF_01411"/>
    </source>
</evidence>
<dbReference type="Pfam" id="PF04453">
    <property type="entry name" value="LptD"/>
    <property type="match status" value="1"/>
</dbReference>
<evidence type="ECO:0000256" key="5">
    <source>
        <dbReference type="SAM" id="MobiDB-lite"/>
    </source>
</evidence>
<dbReference type="InterPro" id="IPR020889">
    <property type="entry name" value="LipoPS_assembly_LptD"/>
</dbReference>
<evidence type="ECO:0000256" key="1">
    <source>
        <dbReference type="ARBA" id="ARBA00022729"/>
    </source>
</evidence>
<comment type="subunit">
    <text evidence="4">Component of the lipopolysaccharide transport and assembly complex.</text>
</comment>
<evidence type="ECO:0000313" key="8">
    <source>
        <dbReference type="EMBL" id="MBP0443231.1"/>
    </source>
</evidence>
<keyword evidence="9" id="KW-1185">Reference proteome</keyword>
<comment type="function">
    <text evidence="4">Involved in the assembly of lipopolysaccharide (LPS) at the surface of the outer membrane.</text>
</comment>
<evidence type="ECO:0000259" key="7">
    <source>
        <dbReference type="Pfam" id="PF04453"/>
    </source>
</evidence>
<organism evidence="8 9">
    <name type="scientific">Pararoseomonas baculiformis</name>
    <dbReference type="NCBI Taxonomy" id="2820812"/>
    <lineage>
        <taxon>Bacteria</taxon>
        <taxon>Pseudomonadati</taxon>
        <taxon>Pseudomonadota</taxon>
        <taxon>Alphaproteobacteria</taxon>
        <taxon>Acetobacterales</taxon>
        <taxon>Acetobacteraceae</taxon>
        <taxon>Pararoseomonas</taxon>
    </lineage>
</organism>
<keyword evidence="3 4" id="KW-0998">Cell outer membrane</keyword>
<feature type="region of interest" description="Disordered" evidence="5">
    <location>
        <begin position="1"/>
        <end position="36"/>
    </location>
</feature>
<proteinExistence type="inferred from homology"/>
<dbReference type="Pfam" id="PF03968">
    <property type="entry name" value="LptD_N"/>
    <property type="match status" value="1"/>
</dbReference>
<dbReference type="Gene3D" id="2.60.450.10">
    <property type="entry name" value="Lipopolysaccharide (LPS) transport protein A like domain"/>
    <property type="match status" value="1"/>
</dbReference>
<evidence type="ECO:0000313" key="9">
    <source>
        <dbReference type="Proteomes" id="UP000681594"/>
    </source>
</evidence>
<dbReference type="PANTHER" id="PTHR30189:SF1">
    <property type="entry name" value="LPS-ASSEMBLY PROTEIN LPTD"/>
    <property type="match status" value="1"/>
</dbReference>
<feature type="domain" description="LptD C-terminal" evidence="7">
    <location>
        <begin position="319"/>
        <end position="687"/>
    </location>
</feature>
<dbReference type="Proteomes" id="UP000681594">
    <property type="component" value="Unassembled WGS sequence"/>
</dbReference>
<dbReference type="HAMAP" id="MF_01411">
    <property type="entry name" value="LPS_assembly_LptD"/>
    <property type="match status" value="1"/>
</dbReference>
<feature type="domain" description="Organic solvent tolerance-like N-terminal" evidence="6">
    <location>
        <begin position="63"/>
        <end position="133"/>
    </location>
</feature>
<keyword evidence="2 4" id="KW-0472">Membrane</keyword>
<evidence type="ECO:0000259" key="6">
    <source>
        <dbReference type="Pfam" id="PF03968"/>
    </source>
</evidence>
<gene>
    <name evidence="4" type="primary">lptD</name>
    <name evidence="8" type="ORF">J8J14_00440</name>
</gene>
<name>A0ABS4A8M5_9PROT</name>
<evidence type="ECO:0000256" key="3">
    <source>
        <dbReference type="ARBA" id="ARBA00023237"/>
    </source>
</evidence>